<dbReference type="Gene3D" id="1.10.3720.10">
    <property type="entry name" value="MetI-like"/>
    <property type="match status" value="1"/>
</dbReference>
<evidence type="ECO:0000256" key="1">
    <source>
        <dbReference type="ARBA" id="ARBA00004651"/>
    </source>
</evidence>
<dbReference type="PANTHER" id="PTHR30465">
    <property type="entry name" value="INNER MEMBRANE ABC TRANSPORTER"/>
    <property type="match status" value="1"/>
</dbReference>
<dbReference type="PROSITE" id="PS50928">
    <property type="entry name" value="ABC_TM1"/>
    <property type="match status" value="1"/>
</dbReference>
<evidence type="ECO:0000256" key="5">
    <source>
        <dbReference type="ARBA" id="ARBA00022989"/>
    </source>
</evidence>
<keyword evidence="3" id="KW-1003">Cell membrane</keyword>
<evidence type="ECO:0000256" key="4">
    <source>
        <dbReference type="ARBA" id="ARBA00022692"/>
    </source>
</evidence>
<accession>Q6MQU8</accession>
<evidence type="ECO:0000256" key="6">
    <source>
        <dbReference type="ARBA" id="ARBA00023136"/>
    </source>
</evidence>
<comment type="subcellular location">
    <subcellularLocation>
        <location evidence="1 7">Cell membrane</location>
        <topology evidence="1 7">Multi-pass membrane protein</topology>
    </subcellularLocation>
</comment>
<evidence type="ECO:0000313" key="9">
    <source>
        <dbReference type="EMBL" id="CAE78010.1"/>
    </source>
</evidence>
<evidence type="ECO:0000259" key="8">
    <source>
        <dbReference type="PROSITE" id="PS50928"/>
    </source>
</evidence>
<keyword evidence="5 7" id="KW-1133">Transmembrane helix</keyword>
<comment type="similarity">
    <text evidence="7">Belongs to the binding-protein-dependent transport system permease family.</text>
</comment>
<feature type="transmembrane region" description="Helical" evidence="7">
    <location>
        <begin position="123"/>
        <end position="144"/>
    </location>
</feature>
<proteinExistence type="inferred from homology"/>
<feature type="domain" description="ABC transmembrane type-1" evidence="8">
    <location>
        <begin position="117"/>
        <end position="333"/>
    </location>
</feature>
<dbReference type="GeneID" id="93011484"/>
<feature type="transmembrane region" description="Helical" evidence="7">
    <location>
        <begin position="310"/>
        <end position="336"/>
    </location>
</feature>
<keyword evidence="6 7" id="KW-0472">Membrane</keyword>
<keyword evidence="4 7" id="KW-0812">Transmembrane</keyword>
<feature type="transmembrane region" description="Helical" evidence="7">
    <location>
        <begin position="265"/>
        <end position="290"/>
    </location>
</feature>
<evidence type="ECO:0000313" key="10">
    <source>
        <dbReference type="Proteomes" id="UP000008080"/>
    </source>
</evidence>
<dbReference type="HOGENOM" id="CLU_036879_1_1_7"/>
<dbReference type="AlphaFoldDB" id="Q6MQU8"/>
<dbReference type="Proteomes" id="UP000008080">
    <property type="component" value="Chromosome"/>
</dbReference>
<organism evidence="9 10">
    <name type="scientific">Bdellovibrio bacteriovorus (strain ATCC 15356 / DSM 50701 / NCIMB 9529 / HD100)</name>
    <dbReference type="NCBI Taxonomy" id="264462"/>
    <lineage>
        <taxon>Bacteria</taxon>
        <taxon>Pseudomonadati</taxon>
        <taxon>Bdellovibrionota</taxon>
        <taxon>Bdellovibrionia</taxon>
        <taxon>Bdellovibrionales</taxon>
        <taxon>Pseudobdellovibrionaceae</taxon>
        <taxon>Bdellovibrio</taxon>
    </lineage>
</organism>
<dbReference type="GO" id="GO:0042884">
    <property type="term" value="P:microcin transport"/>
    <property type="evidence" value="ECO:0007669"/>
    <property type="project" value="TreeGrafter"/>
</dbReference>
<feature type="transmembrane region" description="Helical" evidence="7">
    <location>
        <begin position="156"/>
        <end position="179"/>
    </location>
</feature>
<gene>
    <name evidence="9" type="ordered locus">Bd0358</name>
</gene>
<evidence type="ECO:0000256" key="2">
    <source>
        <dbReference type="ARBA" id="ARBA00022448"/>
    </source>
</evidence>
<dbReference type="Pfam" id="PF00528">
    <property type="entry name" value="BPD_transp_1"/>
    <property type="match status" value="1"/>
</dbReference>
<dbReference type="KEGG" id="bba:Bd0358"/>
<dbReference type="STRING" id="264462.Bd0358"/>
<feature type="transmembrane region" description="Helical" evidence="7">
    <location>
        <begin position="9"/>
        <end position="30"/>
    </location>
</feature>
<dbReference type="InterPro" id="IPR000515">
    <property type="entry name" value="MetI-like"/>
</dbReference>
<feature type="transmembrane region" description="Helical" evidence="7">
    <location>
        <begin position="210"/>
        <end position="229"/>
    </location>
</feature>
<sequence length="343" mass="37815">MIVYLIRRLLLMIPTFFGITIMTFVLINLAPGSPIEQKLQAIRFGSAGGGGGGAAGVNSRGDSAVNEEVIEALKKQYGFDKPLHERYIIWLKNLSRLDFGESFTYQEPVIDVIKSKFPVSLQFGIASLILTYLVCIPLGVRKAIKAGGAFDRITTIILNLTYSIPPLVLGIFLIVVFAGKLNMFPLGGLHSDDYEVLTTWGKIVDRAHHFVLPLICYMIGGFTELSTLMRNSMLDVVKSDFVRTARAKGLSDNVVIFKHALRNALIPIATGLGGFFGAFLAGSLIIEQMFNLDGIGLLGYQSIMARDYNVIMGLTFISSLLLMFGRIFSDIIYVLIDPRIDFK</sequence>
<reference evidence="9 10" key="1">
    <citation type="journal article" date="2004" name="Science">
        <title>A predator unmasked: life cycle of Bdellovibrio bacteriovorus from a genomic perspective.</title>
        <authorList>
            <person name="Rendulic S."/>
            <person name="Jagtap P."/>
            <person name="Rosinus A."/>
            <person name="Eppinger M."/>
            <person name="Baar C."/>
            <person name="Lanz C."/>
            <person name="Keller H."/>
            <person name="Lambert C."/>
            <person name="Evans K.J."/>
            <person name="Goesmann A."/>
            <person name="Meyer F."/>
            <person name="Sockett R.E."/>
            <person name="Schuster S.C."/>
        </authorList>
    </citation>
    <scope>NUCLEOTIDE SEQUENCE [LARGE SCALE GENOMIC DNA]</scope>
    <source>
        <strain evidence="10">ATCC 15356 / DSM 50701 / NCIMB 9529 / HD100</strain>
    </source>
</reference>
<dbReference type="GO" id="GO:0005886">
    <property type="term" value="C:plasma membrane"/>
    <property type="evidence" value="ECO:0007669"/>
    <property type="project" value="UniProtKB-SubCell"/>
</dbReference>
<name>Q6MQU8_BDEBA</name>
<dbReference type="PANTHER" id="PTHR30465:SF66">
    <property type="entry name" value="INNER MEMBRANE ABC TRANSPORTER PERMEASE PROTEIN YEJB"/>
    <property type="match status" value="1"/>
</dbReference>
<dbReference type="SUPFAM" id="SSF161098">
    <property type="entry name" value="MetI-like"/>
    <property type="match status" value="1"/>
</dbReference>
<keyword evidence="2 7" id="KW-0813">Transport</keyword>
<evidence type="ECO:0000256" key="7">
    <source>
        <dbReference type="RuleBase" id="RU363032"/>
    </source>
</evidence>
<dbReference type="eggNOG" id="COG4174">
    <property type="taxonomic scope" value="Bacteria"/>
</dbReference>
<dbReference type="RefSeq" id="WP_011162951.1">
    <property type="nucleotide sequence ID" value="NC_005363.1"/>
</dbReference>
<dbReference type="InterPro" id="IPR035906">
    <property type="entry name" value="MetI-like_sf"/>
</dbReference>
<evidence type="ECO:0000256" key="3">
    <source>
        <dbReference type="ARBA" id="ARBA00022475"/>
    </source>
</evidence>
<keyword evidence="10" id="KW-1185">Reference proteome</keyword>
<dbReference type="GO" id="GO:0055085">
    <property type="term" value="P:transmembrane transport"/>
    <property type="evidence" value="ECO:0007669"/>
    <property type="project" value="InterPro"/>
</dbReference>
<protein>
    <submittedName>
        <fullName evidence="9">Peptide ABC transporter, permease protein</fullName>
    </submittedName>
</protein>
<dbReference type="EMBL" id="BX842646">
    <property type="protein sequence ID" value="CAE78010.1"/>
    <property type="molecule type" value="Genomic_DNA"/>
</dbReference>
<dbReference type="CDD" id="cd06261">
    <property type="entry name" value="TM_PBP2"/>
    <property type="match status" value="1"/>
</dbReference>